<dbReference type="OrthoDB" id="9791628at2"/>
<proteinExistence type="inferred from homology"/>
<dbReference type="InterPro" id="IPR040170">
    <property type="entry name" value="Cytosol_ACT"/>
</dbReference>
<dbReference type="Proteomes" id="UP000189674">
    <property type="component" value="Chromosome"/>
</dbReference>
<gene>
    <name evidence="5" type="ORF">STSP2_00865</name>
</gene>
<dbReference type="AlphaFoldDB" id="A0A1U9NIV2"/>
<dbReference type="Gene3D" id="3.10.129.10">
    <property type="entry name" value="Hotdog Thioesterase"/>
    <property type="match status" value="1"/>
</dbReference>
<accession>A0A1U9NIV2</accession>
<evidence type="ECO:0000313" key="6">
    <source>
        <dbReference type="Proteomes" id="UP000189674"/>
    </source>
</evidence>
<feature type="domain" description="HotDog ACOT-type" evidence="4">
    <location>
        <begin position="10"/>
        <end position="122"/>
    </location>
</feature>
<dbReference type="GO" id="GO:0052816">
    <property type="term" value="F:long-chain fatty acyl-CoA hydrolase activity"/>
    <property type="evidence" value="ECO:0007669"/>
    <property type="project" value="TreeGrafter"/>
</dbReference>
<dbReference type="SUPFAM" id="SSF54637">
    <property type="entry name" value="Thioesterase/thiol ester dehydrase-isomerase"/>
    <property type="match status" value="1"/>
</dbReference>
<dbReference type="PANTHER" id="PTHR11049">
    <property type="entry name" value="ACYL COENZYME A THIOESTER HYDROLASE"/>
    <property type="match status" value="1"/>
</dbReference>
<dbReference type="PROSITE" id="PS51770">
    <property type="entry name" value="HOTDOG_ACOT"/>
    <property type="match status" value="1"/>
</dbReference>
<reference evidence="6" key="1">
    <citation type="submission" date="2017-02" db="EMBL/GenBank/DDBJ databases">
        <title>Comparative genomics and description of representatives of a novel lineage of planctomycetes thriving in anoxic sediments.</title>
        <authorList>
            <person name="Spring S."/>
            <person name="Bunk B."/>
            <person name="Sproer C."/>
        </authorList>
    </citation>
    <scope>NUCLEOTIDE SEQUENCE [LARGE SCALE GENOMIC DNA]</scope>
    <source>
        <strain evidence="6">ST-NAGAB-D1</strain>
    </source>
</reference>
<dbReference type="InterPro" id="IPR033120">
    <property type="entry name" value="HOTDOG_ACOT"/>
</dbReference>
<dbReference type="Pfam" id="PF03061">
    <property type="entry name" value="4HBT"/>
    <property type="match status" value="1"/>
</dbReference>
<comment type="similarity">
    <text evidence="1">Belongs to the acyl coenzyme A hydrolase family.</text>
</comment>
<evidence type="ECO:0000256" key="1">
    <source>
        <dbReference type="ARBA" id="ARBA00010458"/>
    </source>
</evidence>
<dbReference type="GO" id="GO:0005737">
    <property type="term" value="C:cytoplasm"/>
    <property type="evidence" value="ECO:0007669"/>
    <property type="project" value="TreeGrafter"/>
</dbReference>
<keyword evidence="6" id="KW-1185">Reference proteome</keyword>
<evidence type="ECO:0000259" key="4">
    <source>
        <dbReference type="PROSITE" id="PS51770"/>
    </source>
</evidence>
<organism evidence="5 6">
    <name type="scientific">Anaerohalosphaera lusitana</name>
    <dbReference type="NCBI Taxonomy" id="1936003"/>
    <lineage>
        <taxon>Bacteria</taxon>
        <taxon>Pseudomonadati</taxon>
        <taxon>Planctomycetota</taxon>
        <taxon>Phycisphaerae</taxon>
        <taxon>Sedimentisphaerales</taxon>
        <taxon>Anaerohalosphaeraceae</taxon>
        <taxon>Anaerohalosphaera</taxon>
    </lineage>
</organism>
<dbReference type="GO" id="GO:0006637">
    <property type="term" value="P:acyl-CoA metabolic process"/>
    <property type="evidence" value="ECO:0007669"/>
    <property type="project" value="TreeGrafter"/>
</dbReference>
<dbReference type="STRING" id="1936003.STSP2_00865"/>
<evidence type="ECO:0000256" key="3">
    <source>
        <dbReference type="PROSITE-ProRule" id="PRU01106"/>
    </source>
</evidence>
<dbReference type="EC" id="3.1.2.-" evidence="5"/>
<evidence type="ECO:0000313" key="5">
    <source>
        <dbReference type="EMBL" id="AQT67717.1"/>
    </source>
</evidence>
<dbReference type="KEGG" id="alus:STSP2_00865"/>
<dbReference type="EMBL" id="CP019791">
    <property type="protein sequence ID" value="AQT67717.1"/>
    <property type="molecule type" value="Genomic_DNA"/>
</dbReference>
<dbReference type="CDD" id="cd03442">
    <property type="entry name" value="BFIT_BACH"/>
    <property type="match status" value="1"/>
</dbReference>
<dbReference type="InterPro" id="IPR006683">
    <property type="entry name" value="Thioestr_dom"/>
</dbReference>
<protein>
    <submittedName>
        <fullName evidence="5">Putative acyl-CoA thioester hydrolase</fullName>
        <ecNumber evidence="5">3.1.2.-</ecNumber>
    </submittedName>
</protein>
<dbReference type="InterPro" id="IPR029069">
    <property type="entry name" value="HotDog_dom_sf"/>
</dbReference>
<keyword evidence="2 3" id="KW-0378">Hydrolase</keyword>
<evidence type="ECO:0000256" key="2">
    <source>
        <dbReference type="ARBA" id="ARBA00022801"/>
    </source>
</evidence>
<dbReference type="RefSeq" id="WP_146660127.1">
    <property type="nucleotide sequence ID" value="NZ_CP019791.1"/>
</dbReference>
<sequence>MADQKPKKPCQSAVTTRYLLMPHHANPHGTAFGGTIMSWIDTVASMAAQRHARTEVVTASIDQIQFRQPINIGDHVLLKASVNYVGRTSMEVGVKVTKENPYTGNSTVATTAHLTFVALDEKHRPTVIPPLEPATDDEKRRFANAQKRLEQRKTEITKKGE</sequence>
<name>A0A1U9NIV2_9BACT</name>